<name>A0AAV2CG97_9ROSI</name>
<organism evidence="1 2">
    <name type="scientific">Linum trigynum</name>
    <dbReference type="NCBI Taxonomy" id="586398"/>
    <lineage>
        <taxon>Eukaryota</taxon>
        <taxon>Viridiplantae</taxon>
        <taxon>Streptophyta</taxon>
        <taxon>Embryophyta</taxon>
        <taxon>Tracheophyta</taxon>
        <taxon>Spermatophyta</taxon>
        <taxon>Magnoliopsida</taxon>
        <taxon>eudicotyledons</taxon>
        <taxon>Gunneridae</taxon>
        <taxon>Pentapetalae</taxon>
        <taxon>rosids</taxon>
        <taxon>fabids</taxon>
        <taxon>Malpighiales</taxon>
        <taxon>Linaceae</taxon>
        <taxon>Linum</taxon>
    </lineage>
</organism>
<accession>A0AAV2CG97</accession>
<dbReference type="EMBL" id="OZ034813">
    <property type="protein sequence ID" value="CAL1355555.1"/>
    <property type="molecule type" value="Genomic_DNA"/>
</dbReference>
<keyword evidence="2" id="KW-1185">Reference proteome</keyword>
<protein>
    <submittedName>
        <fullName evidence="1">Uncharacterized protein</fullName>
    </submittedName>
</protein>
<evidence type="ECO:0000313" key="2">
    <source>
        <dbReference type="Proteomes" id="UP001497516"/>
    </source>
</evidence>
<sequence>MLRHITPISDCTDLTSSNFCISVRQSDSNTGSAIPSWWPLASLKPELCWKDLCHLMFPILRDLLCCRKDTFAILISSYHSKIGSASLQNTSICIDFYLSCTWLVSSNPTESLALPPLPLSSVVAGSRARKSLLCRLFLPLGASSH</sequence>
<reference evidence="1 2" key="1">
    <citation type="submission" date="2024-04" db="EMBL/GenBank/DDBJ databases">
        <authorList>
            <person name="Fracassetti M."/>
        </authorList>
    </citation>
    <scope>NUCLEOTIDE SEQUENCE [LARGE SCALE GENOMIC DNA]</scope>
</reference>
<dbReference type="AlphaFoldDB" id="A0AAV2CG97"/>
<proteinExistence type="predicted"/>
<dbReference type="Proteomes" id="UP001497516">
    <property type="component" value="Chromosome 1"/>
</dbReference>
<evidence type="ECO:0000313" key="1">
    <source>
        <dbReference type="EMBL" id="CAL1355555.1"/>
    </source>
</evidence>
<gene>
    <name evidence="1" type="ORF">LTRI10_LOCUS3309</name>
</gene>